<dbReference type="Proteomes" id="UP001271007">
    <property type="component" value="Unassembled WGS sequence"/>
</dbReference>
<evidence type="ECO:0000313" key="3">
    <source>
        <dbReference type="Proteomes" id="UP001271007"/>
    </source>
</evidence>
<feature type="compositionally biased region" description="Basic and acidic residues" evidence="1">
    <location>
        <begin position="1"/>
        <end position="12"/>
    </location>
</feature>
<sequence>MAAQSKFDRMDDSDANLKGGHGEFEQDLQAVVDLHAKGKLKECVEAGKRSIKKDSIHSGYVLQHLLTMADAEGDWWEAEKFSLQAEKSYVDLKSKTGTGKAEQDVLGELRRDLDTLKLGMKVQGRPIAAKMAATAKKSGQKIDQPEGWIPECEVVEVKGEYYRALRYVPVHDDPEVAKKVDALGGEFGRRRRNGLA</sequence>
<dbReference type="EMBL" id="JAWDJX010000003">
    <property type="protein sequence ID" value="KAK3057331.1"/>
    <property type="molecule type" value="Genomic_DNA"/>
</dbReference>
<evidence type="ECO:0000256" key="1">
    <source>
        <dbReference type="SAM" id="MobiDB-lite"/>
    </source>
</evidence>
<dbReference type="AlphaFoldDB" id="A0AAJ0LW38"/>
<organism evidence="2 3">
    <name type="scientific">Extremus antarcticus</name>
    <dbReference type="NCBI Taxonomy" id="702011"/>
    <lineage>
        <taxon>Eukaryota</taxon>
        <taxon>Fungi</taxon>
        <taxon>Dikarya</taxon>
        <taxon>Ascomycota</taxon>
        <taxon>Pezizomycotina</taxon>
        <taxon>Dothideomycetes</taxon>
        <taxon>Dothideomycetidae</taxon>
        <taxon>Mycosphaerellales</taxon>
        <taxon>Extremaceae</taxon>
        <taxon>Extremus</taxon>
    </lineage>
</organism>
<accession>A0AAJ0LW38</accession>
<feature type="region of interest" description="Disordered" evidence="1">
    <location>
        <begin position="1"/>
        <end position="21"/>
    </location>
</feature>
<proteinExistence type="predicted"/>
<reference evidence="2" key="1">
    <citation type="submission" date="2023-04" db="EMBL/GenBank/DDBJ databases">
        <title>Black Yeasts Isolated from many extreme environments.</title>
        <authorList>
            <person name="Coleine C."/>
            <person name="Stajich J.E."/>
            <person name="Selbmann L."/>
        </authorList>
    </citation>
    <scope>NUCLEOTIDE SEQUENCE</scope>
    <source>
        <strain evidence="2">CCFEE 5312</strain>
    </source>
</reference>
<protein>
    <submittedName>
        <fullName evidence="2">Uncharacterized protein</fullName>
    </submittedName>
</protein>
<keyword evidence="3" id="KW-1185">Reference proteome</keyword>
<name>A0AAJ0LW38_9PEZI</name>
<gene>
    <name evidence="2" type="ORF">LTR09_001513</name>
</gene>
<evidence type="ECO:0000313" key="2">
    <source>
        <dbReference type="EMBL" id="KAK3057331.1"/>
    </source>
</evidence>
<comment type="caution">
    <text evidence="2">The sequence shown here is derived from an EMBL/GenBank/DDBJ whole genome shotgun (WGS) entry which is preliminary data.</text>
</comment>